<reference evidence="1 2" key="1">
    <citation type="journal article" date="2018" name="Nat. Ecol. Evol.">
        <title>Pezizomycetes genomes reveal the molecular basis of ectomycorrhizal truffle lifestyle.</title>
        <authorList>
            <person name="Murat C."/>
            <person name="Payen T."/>
            <person name="Noel B."/>
            <person name="Kuo A."/>
            <person name="Morin E."/>
            <person name="Chen J."/>
            <person name="Kohler A."/>
            <person name="Krizsan K."/>
            <person name="Balestrini R."/>
            <person name="Da Silva C."/>
            <person name="Montanini B."/>
            <person name="Hainaut M."/>
            <person name="Levati E."/>
            <person name="Barry K.W."/>
            <person name="Belfiori B."/>
            <person name="Cichocki N."/>
            <person name="Clum A."/>
            <person name="Dockter R.B."/>
            <person name="Fauchery L."/>
            <person name="Guy J."/>
            <person name="Iotti M."/>
            <person name="Le Tacon F."/>
            <person name="Lindquist E.A."/>
            <person name="Lipzen A."/>
            <person name="Malagnac F."/>
            <person name="Mello A."/>
            <person name="Molinier V."/>
            <person name="Miyauchi S."/>
            <person name="Poulain J."/>
            <person name="Riccioni C."/>
            <person name="Rubini A."/>
            <person name="Sitrit Y."/>
            <person name="Splivallo R."/>
            <person name="Traeger S."/>
            <person name="Wang M."/>
            <person name="Zifcakova L."/>
            <person name="Wipf D."/>
            <person name="Zambonelli A."/>
            <person name="Paolocci F."/>
            <person name="Nowrousian M."/>
            <person name="Ottonello S."/>
            <person name="Baldrian P."/>
            <person name="Spatafora J.W."/>
            <person name="Henrissat B."/>
            <person name="Nagy L.G."/>
            <person name="Aury J.M."/>
            <person name="Wincker P."/>
            <person name="Grigoriev I.V."/>
            <person name="Bonfante P."/>
            <person name="Martin F.M."/>
        </authorList>
    </citation>
    <scope>NUCLEOTIDE SEQUENCE [LARGE SCALE GENOMIC DNA]</scope>
    <source>
        <strain evidence="1 2">120613-1</strain>
    </source>
</reference>
<name>A0A3N4JC64_9PEZI</name>
<dbReference type="Proteomes" id="UP000276215">
    <property type="component" value="Unassembled WGS sequence"/>
</dbReference>
<sequence>MCIKGGPLDYYCCQGASIQSFLLIYVVGDMQMFRLLQLYINLVCIFNPSNPEMWRREMHAKHSYLEKNTIYSFWHIYHFKEIWHIFIWRRAKQGLSVFDTMLST</sequence>
<dbReference type="EMBL" id="ML120435">
    <property type="protein sequence ID" value="RPA94578.1"/>
    <property type="molecule type" value="Genomic_DNA"/>
</dbReference>
<dbReference type="AlphaFoldDB" id="A0A3N4JC64"/>
<proteinExistence type="predicted"/>
<organism evidence="1 2">
    <name type="scientific">Choiromyces venosus 120613-1</name>
    <dbReference type="NCBI Taxonomy" id="1336337"/>
    <lineage>
        <taxon>Eukaryota</taxon>
        <taxon>Fungi</taxon>
        <taxon>Dikarya</taxon>
        <taxon>Ascomycota</taxon>
        <taxon>Pezizomycotina</taxon>
        <taxon>Pezizomycetes</taxon>
        <taxon>Pezizales</taxon>
        <taxon>Tuberaceae</taxon>
        <taxon>Choiromyces</taxon>
    </lineage>
</organism>
<gene>
    <name evidence="1" type="ORF">L873DRAFT_1412328</name>
</gene>
<keyword evidence="2" id="KW-1185">Reference proteome</keyword>
<evidence type="ECO:0000313" key="2">
    <source>
        <dbReference type="Proteomes" id="UP000276215"/>
    </source>
</evidence>
<evidence type="ECO:0000313" key="1">
    <source>
        <dbReference type="EMBL" id="RPA94578.1"/>
    </source>
</evidence>
<protein>
    <submittedName>
        <fullName evidence="1">Uncharacterized protein</fullName>
    </submittedName>
</protein>
<accession>A0A3N4JC64</accession>